<dbReference type="InterPro" id="IPR001750">
    <property type="entry name" value="ND/Mrp_TM"/>
</dbReference>
<organism evidence="10">
    <name type="scientific">Vecturithrix granuli</name>
    <dbReference type="NCBI Taxonomy" id="1499967"/>
    <lineage>
        <taxon>Bacteria</taxon>
        <taxon>Candidatus Moduliflexota</taxon>
        <taxon>Candidatus Vecturitrichia</taxon>
        <taxon>Candidatus Vecturitrichales</taxon>
        <taxon>Candidatus Vecturitrichaceae</taxon>
        <taxon>Candidatus Vecturithrix</taxon>
    </lineage>
</organism>
<evidence type="ECO:0000256" key="5">
    <source>
        <dbReference type="ARBA" id="ARBA00022989"/>
    </source>
</evidence>
<feature type="transmembrane region" description="Helical" evidence="8">
    <location>
        <begin position="6"/>
        <end position="23"/>
    </location>
</feature>
<feature type="domain" description="NADH:quinone oxidoreductase/Mrp antiporter transmembrane" evidence="9">
    <location>
        <begin position="126"/>
        <end position="397"/>
    </location>
</feature>
<feature type="transmembrane region" description="Helical" evidence="8">
    <location>
        <begin position="297"/>
        <end position="315"/>
    </location>
</feature>
<feature type="transmembrane region" description="Helical" evidence="8">
    <location>
        <begin position="162"/>
        <end position="181"/>
    </location>
</feature>
<proteinExistence type="inferred from homology"/>
<evidence type="ECO:0000256" key="4">
    <source>
        <dbReference type="ARBA" id="ARBA00022692"/>
    </source>
</evidence>
<reference evidence="10" key="1">
    <citation type="journal article" date="2015" name="PeerJ">
        <title>First genomic representation of candidate bacterial phylum KSB3 points to enhanced environmental sensing as a trigger of wastewater bulking.</title>
        <authorList>
            <person name="Sekiguchi Y."/>
            <person name="Ohashi A."/>
            <person name="Parks D.H."/>
            <person name="Yamauchi T."/>
            <person name="Tyson G.W."/>
            <person name="Hugenholtz P."/>
        </authorList>
    </citation>
    <scope>NUCLEOTIDE SEQUENCE [LARGE SCALE GENOMIC DNA]</scope>
</reference>
<dbReference type="PRINTS" id="PR01437">
    <property type="entry name" value="NUOXDRDTASE4"/>
</dbReference>
<dbReference type="HOGENOM" id="CLU_007100_9_5_0"/>
<dbReference type="GO" id="GO:0008137">
    <property type="term" value="F:NADH dehydrogenase (ubiquinone) activity"/>
    <property type="evidence" value="ECO:0007669"/>
    <property type="project" value="InterPro"/>
</dbReference>
<keyword evidence="6 8" id="KW-0472">Membrane</keyword>
<dbReference type="PANTHER" id="PTHR42703:SF1">
    <property type="entry name" value="NA(+)_H(+) ANTIPORTER SUBUNIT D1"/>
    <property type="match status" value="1"/>
</dbReference>
<dbReference type="EMBL" id="DF820470">
    <property type="protein sequence ID" value="GAK59661.1"/>
    <property type="molecule type" value="Genomic_DNA"/>
</dbReference>
<evidence type="ECO:0000256" key="8">
    <source>
        <dbReference type="SAM" id="Phobius"/>
    </source>
</evidence>
<comment type="similarity">
    <text evidence="2">Belongs to the CPA3 antiporters (TC 2.A.63) subunit D family.</text>
</comment>
<dbReference type="GO" id="GO:0042773">
    <property type="term" value="P:ATP synthesis coupled electron transport"/>
    <property type="evidence" value="ECO:0007669"/>
    <property type="project" value="InterPro"/>
</dbReference>
<feature type="transmembrane region" description="Helical" evidence="8">
    <location>
        <begin position="132"/>
        <end position="150"/>
    </location>
</feature>
<dbReference type="InterPro" id="IPR003918">
    <property type="entry name" value="NADH_UbQ_OxRdtase"/>
</dbReference>
<dbReference type="InterPro" id="IPR050586">
    <property type="entry name" value="CPA3_Na-H_Antiporter_D"/>
</dbReference>
<feature type="transmembrane region" description="Helical" evidence="8">
    <location>
        <begin position="208"/>
        <end position="230"/>
    </location>
</feature>
<keyword evidence="10" id="KW-0830">Ubiquinone</keyword>
<name>A0A081C506_VECG1</name>
<accession>A0A081C506</accession>
<evidence type="ECO:0000256" key="6">
    <source>
        <dbReference type="ARBA" id="ARBA00023136"/>
    </source>
</evidence>
<feature type="transmembrane region" description="Helical" evidence="8">
    <location>
        <begin position="360"/>
        <end position="382"/>
    </location>
</feature>
<evidence type="ECO:0000256" key="1">
    <source>
        <dbReference type="ARBA" id="ARBA00004651"/>
    </source>
</evidence>
<dbReference type="Proteomes" id="UP000030661">
    <property type="component" value="Unassembled WGS sequence"/>
</dbReference>
<dbReference type="GO" id="GO:0005886">
    <property type="term" value="C:plasma membrane"/>
    <property type="evidence" value="ECO:0007669"/>
    <property type="project" value="UniProtKB-SubCell"/>
</dbReference>
<dbReference type="Pfam" id="PF00361">
    <property type="entry name" value="Proton_antipo_M"/>
    <property type="match status" value="1"/>
</dbReference>
<feature type="transmembrane region" description="Helical" evidence="8">
    <location>
        <begin position="531"/>
        <end position="547"/>
    </location>
</feature>
<gene>
    <name evidence="10" type="ORF">U27_06646</name>
</gene>
<keyword evidence="4 7" id="KW-0812">Transmembrane</keyword>
<evidence type="ECO:0000256" key="2">
    <source>
        <dbReference type="ARBA" id="ARBA00005346"/>
    </source>
</evidence>
<evidence type="ECO:0000313" key="11">
    <source>
        <dbReference type="Proteomes" id="UP000030661"/>
    </source>
</evidence>
<feature type="transmembrane region" description="Helical" evidence="8">
    <location>
        <begin position="402"/>
        <end position="423"/>
    </location>
</feature>
<evidence type="ECO:0000256" key="3">
    <source>
        <dbReference type="ARBA" id="ARBA00022475"/>
    </source>
</evidence>
<feature type="transmembrane region" description="Helical" evidence="8">
    <location>
        <begin position="30"/>
        <end position="48"/>
    </location>
</feature>
<keyword evidence="5 8" id="KW-1133">Transmembrane helix</keyword>
<evidence type="ECO:0000259" key="9">
    <source>
        <dbReference type="Pfam" id="PF00361"/>
    </source>
</evidence>
<sequence length="548" mass="60194">MMNDSLILLIVIPFMGALVCLGCKFFRTSWLAPLACMIALIACCAQLMRVYPALLHARQATYIVGGWSAVVGIRQLFDGLAWIGCALVMTISLVVLLFVMSEQRYGYTFYFFYLLMIAGMTGVLLAADLFNLFVFFEILGITVYILIAYCQERHALVASFKYLMLSSLGITFFLLGIFIIYQQTGSLSFYEIAQYAPQSSRDASRLSFALAALVAGISIRTAYIPFHVWLPDAYASAPHPVSAILSGAVGKVSFLAIWRLVLSFEATAFRALFFWLGAATALVAVIYALSQTDCKKLLAWHSISQVGYILVGFGVKDSVASVGSIYHLINHALFKTLLFLCIGSVITITGERNIKHLGYLGRHVPLLMVLFSVGALSIMGIPPFNGFISKKLIETGVKDSPFISSILWVAGVGTMASFLKLSAIFRRNPYQQTGESYPLKACSALKYASLIFLAFLCCLTGIAASFFSGQIARLLFGHPLQETVHVYSAANMFKTGMSLVFGFGVYLAVLSHTGHRLTAFIRKQHLSFQSSLIWCILGFVLLAVYAGW</sequence>
<feature type="transmembrane region" description="Helical" evidence="8">
    <location>
        <begin position="444"/>
        <end position="467"/>
    </location>
</feature>
<feature type="transmembrane region" description="Helical" evidence="8">
    <location>
        <begin position="487"/>
        <end position="510"/>
    </location>
</feature>
<keyword evidence="3" id="KW-1003">Cell membrane</keyword>
<keyword evidence="11" id="KW-1185">Reference proteome</keyword>
<feature type="transmembrane region" description="Helical" evidence="8">
    <location>
        <begin position="268"/>
        <end position="290"/>
    </location>
</feature>
<evidence type="ECO:0000313" key="10">
    <source>
        <dbReference type="EMBL" id="GAK59661.1"/>
    </source>
</evidence>
<feature type="transmembrane region" description="Helical" evidence="8">
    <location>
        <begin position="242"/>
        <end position="262"/>
    </location>
</feature>
<dbReference type="eggNOG" id="COG0651">
    <property type="taxonomic scope" value="Bacteria"/>
</dbReference>
<feature type="transmembrane region" description="Helical" evidence="8">
    <location>
        <begin position="327"/>
        <end position="348"/>
    </location>
</feature>
<comment type="subcellular location">
    <subcellularLocation>
        <location evidence="1">Cell membrane</location>
        <topology evidence="1">Multi-pass membrane protein</topology>
    </subcellularLocation>
    <subcellularLocation>
        <location evidence="7">Membrane</location>
        <topology evidence="7">Multi-pass membrane protein</topology>
    </subcellularLocation>
</comment>
<feature type="transmembrane region" description="Helical" evidence="8">
    <location>
        <begin position="107"/>
        <end position="126"/>
    </location>
</feature>
<dbReference type="PANTHER" id="PTHR42703">
    <property type="entry name" value="NADH DEHYDROGENASE"/>
    <property type="match status" value="1"/>
</dbReference>
<evidence type="ECO:0000256" key="7">
    <source>
        <dbReference type="RuleBase" id="RU000320"/>
    </source>
</evidence>
<dbReference type="AlphaFoldDB" id="A0A081C506"/>
<protein>
    <submittedName>
        <fullName evidence="10">NADH/Ubiquinone/plastoquinone (Complex I)</fullName>
    </submittedName>
</protein>
<feature type="transmembrane region" description="Helical" evidence="8">
    <location>
        <begin position="80"/>
        <end position="100"/>
    </location>
</feature>
<dbReference type="STRING" id="1499967.U27_06646"/>